<accession>A0ACC0TV36</accession>
<name>A0ACC0TV36_9AGAM</name>
<organism evidence="1 2">
    <name type="scientific">Russula earlei</name>
    <dbReference type="NCBI Taxonomy" id="71964"/>
    <lineage>
        <taxon>Eukaryota</taxon>
        <taxon>Fungi</taxon>
        <taxon>Dikarya</taxon>
        <taxon>Basidiomycota</taxon>
        <taxon>Agaricomycotina</taxon>
        <taxon>Agaricomycetes</taxon>
        <taxon>Russulales</taxon>
        <taxon>Russulaceae</taxon>
        <taxon>Russula</taxon>
    </lineage>
</organism>
<keyword evidence="2" id="KW-1185">Reference proteome</keyword>
<proteinExistence type="predicted"/>
<protein>
    <submittedName>
        <fullName evidence="1">Uncharacterized protein</fullName>
    </submittedName>
</protein>
<evidence type="ECO:0000313" key="1">
    <source>
        <dbReference type="EMBL" id="KAI9443775.1"/>
    </source>
</evidence>
<sequence length="486" mass="54052">MVYYYKTLAITAAIQDRLTNNILSASNIALSHKGYLSNNDSTISLDLFEEGNDSVYITTAGWGCFNTAQVQAVYHGRAKARCFFYGASRQPYSDATLYLTDNNRPLGLGGKTVIQGKAYLPKAGVKVAFVDQQGFSGDHLINGPTDTSNAKLPALDPAFQLFAGTVLSYLQQTSSSKDKNESFGLPDSSTNIFSRPVQVIHESGVLKIDSTKLHGKILVIADSAIEVTSMAHLEDIIIVAPRILFKAGFTGVLQAFATDSIIVEKDCHFYYPSALVLVPKKKVEVQPKIRLNNGVIFEGCIYTIATPKTVYKPLLHIDTKALVYGMVYCNGYLRLNGNVNGSVFTDYFLYPHNASLFENMVRDAEIRHHSAGDFGYWIKASTMVEVIVALVIIMLIFMITTFFFVNATKGGFTVNQAKGEGILEEYMTATREEKLFTDEVAKREDFYIERTVKSYPGEDALWMISFTLYNKNHERMTQKKIVLANE</sequence>
<reference evidence="1" key="1">
    <citation type="submission" date="2021-03" db="EMBL/GenBank/DDBJ databases">
        <title>Evolutionary priming and transition to the ectomycorrhizal habit in an iconic lineage of mushroom-forming fungi: is preadaptation a requirement?</title>
        <authorList>
            <consortium name="DOE Joint Genome Institute"/>
            <person name="Looney B.P."/>
            <person name="Miyauchi S."/>
            <person name="Morin E."/>
            <person name="Drula E."/>
            <person name="Courty P.E."/>
            <person name="Chicoki N."/>
            <person name="Fauchery L."/>
            <person name="Kohler A."/>
            <person name="Kuo A."/>
            <person name="LaButti K."/>
            <person name="Pangilinan J."/>
            <person name="Lipzen A."/>
            <person name="Riley R."/>
            <person name="Andreopoulos W."/>
            <person name="He G."/>
            <person name="Johnson J."/>
            <person name="Barry K.W."/>
            <person name="Grigoriev I.V."/>
            <person name="Nagy L."/>
            <person name="Hibbett D."/>
            <person name="Henrissat B."/>
            <person name="Matheny P.B."/>
            <person name="Labbe J."/>
            <person name="Martin A.F."/>
        </authorList>
    </citation>
    <scope>NUCLEOTIDE SEQUENCE</scope>
    <source>
        <strain evidence="1">BPL698</strain>
    </source>
</reference>
<dbReference type="Proteomes" id="UP001207468">
    <property type="component" value="Unassembled WGS sequence"/>
</dbReference>
<dbReference type="EMBL" id="JAGFNK010000683">
    <property type="protein sequence ID" value="KAI9443775.1"/>
    <property type="molecule type" value="Genomic_DNA"/>
</dbReference>
<evidence type="ECO:0000313" key="2">
    <source>
        <dbReference type="Proteomes" id="UP001207468"/>
    </source>
</evidence>
<comment type="caution">
    <text evidence="1">The sequence shown here is derived from an EMBL/GenBank/DDBJ whole genome shotgun (WGS) entry which is preliminary data.</text>
</comment>
<gene>
    <name evidence="1" type="ORF">F5148DRAFT_1293012</name>
</gene>